<dbReference type="CDD" id="cd22582">
    <property type="entry name" value="BRcat_RBR_unk"/>
    <property type="match status" value="1"/>
</dbReference>
<dbReference type="AlphaFoldDB" id="A0ABD0UQZ6"/>
<dbReference type="SMART" id="SM00647">
    <property type="entry name" value="IBR"/>
    <property type="match status" value="2"/>
</dbReference>
<dbReference type="Gene3D" id="1.20.120.1750">
    <property type="match status" value="1"/>
</dbReference>
<comment type="function">
    <text evidence="3">Might act as an E3 ubiquitin-protein ligase, or as part of E3 complex, which accepts ubiquitin from specific E2 ubiquitin-conjugating enzymes and then transfers it to substrates.</text>
</comment>
<dbReference type="FunFam" id="1.20.120.1750:FF:000019">
    <property type="entry name" value="RBR-type E3 ubiquitin transferase"/>
    <property type="match status" value="1"/>
</dbReference>
<dbReference type="EC" id="2.3.2.31" evidence="5"/>
<dbReference type="InterPro" id="IPR031127">
    <property type="entry name" value="E3_UB_ligase_RBR"/>
</dbReference>
<reference evidence="16 17" key="1">
    <citation type="journal article" date="2024" name="Plant Biotechnol. J.">
        <title>Dendrobium thyrsiflorum genome and its molecular insights into genes involved in important horticultural traits.</title>
        <authorList>
            <person name="Chen B."/>
            <person name="Wang J.Y."/>
            <person name="Zheng P.J."/>
            <person name="Li K.L."/>
            <person name="Liang Y.M."/>
            <person name="Chen X.F."/>
            <person name="Zhang C."/>
            <person name="Zhao X."/>
            <person name="He X."/>
            <person name="Zhang G.Q."/>
            <person name="Liu Z.J."/>
            <person name="Xu Q."/>
        </authorList>
    </citation>
    <scope>NUCLEOTIDE SEQUENCE [LARGE SCALE GENOMIC DNA]</scope>
    <source>
        <strain evidence="16">GZMU011</strain>
    </source>
</reference>
<dbReference type="InterPro" id="IPR002867">
    <property type="entry name" value="IBR_dom"/>
</dbReference>
<dbReference type="Pfam" id="PF01485">
    <property type="entry name" value="IBR"/>
    <property type="match status" value="2"/>
</dbReference>
<feature type="domain" description="RING-type" evidence="14">
    <location>
        <begin position="313"/>
        <end position="357"/>
    </location>
</feature>
<evidence type="ECO:0000256" key="12">
    <source>
        <dbReference type="PROSITE-ProRule" id="PRU00175"/>
    </source>
</evidence>
<feature type="domain" description="RING-type" evidence="15">
    <location>
        <begin position="309"/>
        <end position="526"/>
    </location>
</feature>
<dbReference type="GO" id="GO:0008270">
    <property type="term" value="F:zinc ion binding"/>
    <property type="evidence" value="ECO:0007669"/>
    <property type="project" value="UniProtKB-KW"/>
</dbReference>
<dbReference type="Pfam" id="PF00097">
    <property type="entry name" value="zf-C3HC4"/>
    <property type="match status" value="1"/>
</dbReference>
<keyword evidence="6" id="KW-0808">Transferase</keyword>
<comment type="cofactor">
    <cofactor evidence="2">
        <name>Zn(2+)</name>
        <dbReference type="ChEBI" id="CHEBI:29105"/>
    </cofactor>
</comment>
<dbReference type="SUPFAM" id="SSF57850">
    <property type="entry name" value="RING/U-box"/>
    <property type="match status" value="2"/>
</dbReference>
<comment type="similarity">
    <text evidence="4">Belongs to the RBR family. Ariadne subfamily.</text>
</comment>
<sequence length="564" mass="64147">MDEISEFDLLVANQRRELMAASAAESDLDLAFRLQMEEALAASASASLSLPSSYSFPDAAAAAAGPSSSAAASIKADVSHALELQSLELDHYQLERRDAELCGTELRRVTEDLRCRAHDERFAREIQDMADEDWDEYGDNFERPIELLSDLEEMPFRLYFKGMARAELVHGSSVQLAGIGVAICDPRGDLLLKIQKPVPAEGANREALDAKALLEGLNAIVVLGIKNVNIYFEFRPLLNHVIGKWRAKQQKIVNLINQVQLLRRKLDRCQMFLLPRGHVKFVFKLVRDVIDSQITKGGDLIKVKTNNKPTETCNICLEITDCSEIFTIVGCGHRFCFSCMRQHVEVKLLHGMLPNCPHLGCNIKLEVESSGKFLTPRLLAIMCQRIKEESIPPNEKIYCPYPRCSALMSTNEAISPVLYASVADNAGLRKCIKCSGLFCINCKVPWHERMSCSDYKRSNPHQRPEDLRLHSLARQKLWRQCVKCKHMIELSEGCFHMTCRCGYEFCYTCGAEWKDKKATCSCPLWDEQYIWYEDSEEESEDDYYDDDDDFYDDDDDDDEYDDAF</sequence>
<accession>A0ABD0UQZ6</accession>
<dbReference type="InterPro" id="IPR017907">
    <property type="entry name" value="Znf_RING_CS"/>
</dbReference>
<dbReference type="CDD" id="cd22584">
    <property type="entry name" value="Rcat_RBR_unk"/>
    <property type="match status" value="1"/>
</dbReference>
<keyword evidence="11" id="KW-0862">Zinc</keyword>
<evidence type="ECO:0000256" key="2">
    <source>
        <dbReference type="ARBA" id="ARBA00001947"/>
    </source>
</evidence>
<evidence type="ECO:0000259" key="14">
    <source>
        <dbReference type="PROSITE" id="PS50089"/>
    </source>
</evidence>
<dbReference type="InterPro" id="IPR001841">
    <property type="entry name" value="Znf_RING"/>
</dbReference>
<name>A0ABD0UQZ6_DENTH</name>
<dbReference type="PANTHER" id="PTHR11685">
    <property type="entry name" value="RBR FAMILY RING FINGER AND IBR DOMAIN-CONTAINING"/>
    <property type="match status" value="1"/>
</dbReference>
<feature type="region of interest" description="Disordered" evidence="13">
    <location>
        <begin position="535"/>
        <end position="564"/>
    </location>
</feature>
<dbReference type="GO" id="GO:0061630">
    <property type="term" value="F:ubiquitin protein ligase activity"/>
    <property type="evidence" value="ECO:0007669"/>
    <property type="project" value="UniProtKB-EC"/>
</dbReference>
<evidence type="ECO:0000256" key="3">
    <source>
        <dbReference type="ARBA" id="ARBA00003976"/>
    </source>
</evidence>
<evidence type="ECO:0000256" key="7">
    <source>
        <dbReference type="ARBA" id="ARBA00022723"/>
    </source>
</evidence>
<dbReference type="Gene3D" id="3.30.420.10">
    <property type="entry name" value="Ribonuclease H-like superfamily/Ribonuclease H"/>
    <property type="match status" value="1"/>
</dbReference>
<evidence type="ECO:0000256" key="5">
    <source>
        <dbReference type="ARBA" id="ARBA00012251"/>
    </source>
</evidence>
<dbReference type="InterPro" id="IPR013083">
    <property type="entry name" value="Znf_RING/FYVE/PHD"/>
</dbReference>
<evidence type="ECO:0000256" key="10">
    <source>
        <dbReference type="ARBA" id="ARBA00022786"/>
    </source>
</evidence>
<proteinExistence type="inferred from homology"/>
<gene>
    <name evidence="16" type="ORF">M5K25_015405</name>
</gene>
<evidence type="ECO:0000256" key="6">
    <source>
        <dbReference type="ARBA" id="ARBA00022679"/>
    </source>
</evidence>
<dbReference type="Gene3D" id="3.30.40.10">
    <property type="entry name" value="Zinc/RING finger domain, C3HC4 (zinc finger)"/>
    <property type="match status" value="1"/>
</dbReference>
<keyword evidence="7" id="KW-0479">Metal-binding</keyword>
<dbReference type="InterPro" id="IPR002156">
    <property type="entry name" value="RNaseH_domain"/>
</dbReference>
<dbReference type="EMBL" id="JANQDX010000012">
    <property type="protein sequence ID" value="KAL0915009.1"/>
    <property type="molecule type" value="Genomic_DNA"/>
</dbReference>
<comment type="caution">
    <text evidence="16">The sequence shown here is derived from an EMBL/GenBank/DDBJ whole genome shotgun (WGS) entry which is preliminary data.</text>
</comment>
<dbReference type="PROSITE" id="PS50089">
    <property type="entry name" value="ZF_RING_2"/>
    <property type="match status" value="1"/>
</dbReference>
<organism evidence="16 17">
    <name type="scientific">Dendrobium thyrsiflorum</name>
    <name type="common">Pinecone-like raceme dendrobium</name>
    <name type="synonym">Orchid</name>
    <dbReference type="NCBI Taxonomy" id="117978"/>
    <lineage>
        <taxon>Eukaryota</taxon>
        <taxon>Viridiplantae</taxon>
        <taxon>Streptophyta</taxon>
        <taxon>Embryophyta</taxon>
        <taxon>Tracheophyta</taxon>
        <taxon>Spermatophyta</taxon>
        <taxon>Magnoliopsida</taxon>
        <taxon>Liliopsida</taxon>
        <taxon>Asparagales</taxon>
        <taxon>Orchidaceae</taxon>
        <taxon>Epidendroideae</taxon>
        <taxon>Malaxideae</taxon>
        <taxon>Dendrobiinae</taxon>
        <taxon>Dendrobium</taxon>
    </lineage>
</organism>
<dbReference type="PROSITE" id="PS00518">
    <property type="entry name" value="ZF_RING_1"/>
    <property type="match status" value="1"/>
</dbReference>
<evidence type="ECO:0000256" key="11">
    <source>
        <dbReference type="ARBA" id="ARBA00022833"/>
    </source>
</evidence>
<dbReference type="Proteomes" id="UP001552299">
    <property type="component" value="Unassembled WGS sequence"/>
</dbReference>
<dbReference type="FunFam" id="3.30.40.10:FF:000230">
    <property type="entry name" value="RBR-type E3 ubiquitin transferase"/>
    <property type="match status" value="1"/>
</dbReference>
<dbReference type="InterPro" id="IPR018957">
    <property type="entry name" value="Znf_C3HC4_RING-type"/>
</dbReference>
<keyword evidence="10" id="KW-0833">Ubl conjugation pathway</keyword>
<dbReference type="PROSITE" id="PS51873">
    <property type="entry name" value="TRIAD"/>
    <property type="match status" value="1"/>
</dbReference>
<evidence type="ECO:0000256" key="8">
    <source>
        <dbReference type="ARBA" id="ARBA00022737"/>
    </source>
</evidence>
<keyword evidence="8" id="KW-0677">Repeat</keyword>
<evidence type="ECO:0000256" key="1">
    <source>
        <dbReference type="ARBA" id="ARBA00001798"/>
    </source>
</evidence>
<evidence type="ECO:0000259" key="15">
    <source>
        <dbReference type="PROSITE" id="PS51873"/>
    </source>
</evidence>
<keyword evidence="17" id="KW-1185">Reference proteome</keyword>
<evidence type="ECO:0000313" key="16">
    <source>
        <dbReference type="EMBL" id="KAL0915009.1"/>
    </source>
</evidence>
<dbReference type="InterPro" id="IPR036397">
    <property type="entry name" value="RNaseH_sf"/>
</dbReference>
<keyword evidence="9 12" id="KW-0863">Zinc-finger</keyword>
<dbReference type="InterPro" id="IPR044066">
    <property type="entry name" value="TRIAD_supradom"/>
</dbReference>
<comment type="catalytic activity">
    <reaction evidence="1">
        <text>[E2 ubiquitin-conjugating enzyme]-S-ubiquitinyl-L-cysteine + [acceptor protein]-L-lysine = [E2 ubiquitin-conjugating enzyme]-L-cysteine + [acceptor protein]-N(6)-ubiquitinyl-L-lysine.</text>
        <dbReference type="EC" id="2.3.2.31"/>
    </reaction>
</comment>
<evidence type="ECO:0000256" key="13">
    <source>
        <dbReference type="SAM" id="MobiDB-lite"/>
    </source>
</evidence>
<dbReference type="FunFam" id="3.30.420.10:FF:000076">
    <property type="entry name" value="RBR-type E3 ubiquitin transferase"/>
    <property type="match status" value="1"/>
</dbReference>
<evidence type="ECO:0000256" key="9">
    <source>
        <dbReference type="ARBA" id="ARBA00022771"/>
    </source>
</evidence>
<evidence type="ECO:0000256" key="4">
    <source>
        <dbReference type="ARBA" id="ARBA00005884"/>
    </source>
</evidence>
<evidence type="ECO:0000313" key="17">
    <source>
        <dbReference type="Proteomes" id="UP001552299"/>
    </source>
</evidence>
<protein>
    <recommendedName>
        <fullName evidence="5">RBR-type E3 ubiquitin transferase</fullName>
        <ecNumber evidence="5">2.3.2.31</ecNumber>
    </recommendedName>
</protein>
<dbReference type="Pfam" id="PF13456">
    <property type="entry name" value="RVT_3"/>
    <property type="match status" value="1"/>
</dbReference>